<sequence length="158" mass="18092">MELQVGIFLLLLLLPLLACGTGLCRQSWERLYCEAELRDTGRYMLTRMEKDVGLYAATVTIKRSSSPGRRFIEIQTLESRRVIRIYCEGQRLYRKILTNAGSGNNPLYVNGLLVEQWQVARADDHSLVVSFELQKGRHKQSFKQLLHCYNGVVVDEVG</sequence>
<dbReference type="AlphaFoldDB" id="J9G8P1"/>
<dbReference type="EMBL" id="AMCI01002107">
    <property type="protein sequence ID" value="EJX03582.1"/>
    <property type="molecule type" value="Genomic_DNA"/>
</dbReference>
<comment type="caution">
    <text evidence="1">The sequence shown here is derived from an EMBL/GenBank/DDBJ whole genome shotgun (WGS) entry which is preliminary data.</text>
</comment>
<organism evidence="1">
    <name type="scientific">gut metagenome</name>
    <dbReference type="NCBI Taxonomy" id="749906"/>
    <lineage>
        <taxon>unclassified sequences</taxon>
        <taxon>metagenomes</taxon>
        <taxon>organismal metagenomes</taxon>
    </lineage>
</organism>
<gene>
    <name evidence="1" type="ORF">EVA_08312</name>
</gene>
<reference evidence="1" key="1">
    <citation type="journal article" date="2012" name="PLoS ONE">
        <title>Gene sets for utilization of primary and secondary nutrition supplies in the distal gut of endangered iberian lynx.</title>
        <authorList>
            <person name="Alcaide M."/>
            <person name="Messina E."/>
            <person name="Richter M."/>
            <person name="Bargiela R."/>
            <person name="Peplies J."/>
            <person name="Huws S.A."/>
            <person name="Newbold C.J."/>
            <person name="Golyshin P.N."/>
            <person name="Simon M.A."/>
            <person name="Lopez G."/>
            <person name="Yakimov M.M."/>
            <person name="Ferrer M."/>
        </authorList>
    </citation>
    <scope>NUCLEOTIDE SEQUENCE</scope>
</reference>
<name>J9G8P1_9ZZZZ</name>
<evidence type="ECO:0000313" key="1">
    <source>
        <dbReference type="EMBL" id="EJX03582.1"/>
    </source>
</evidence>
<proteinExistence type="predicted"/>
<protein>
    <submittedName>
        <fullName evidence="1">Uncharacterized protein</fullName>
    </submittedName>
</protein>
<accession>J9G8P1</accession>